<protein>
    <submittedName>
        <fullName evidence="1">Zinc finger BED domain-containing protein RICESLEEPER 1-like</fullName>
    </submittedName>
</protein>
<evidence type="ECO:0000313" key="1">
    <source>
        <dbReference type="EMBL" id="KAI5607449.1"/>
    </source>
</evidence>
<dbReference type="Proteomes" id="UP001205998">
    <property type="component" value="Unassembled WGS sequence"/>
</dbReference>
<dbReference type="EMBL" id="MU591762">
    <property type="protein sequence ID" value="KAI5607449.1"/>
    <property type="molecule type" value="Genomic_DNA"/>
</dbReference>
<sequence>MVAHKYLSVISTVIPVEQMMHKDQSQITSNRRKCLELDDINMILFLNGNYQKI</sequence>
<evidence type="ECO:0000313" key="2">
    <source>
        <dbReference type="Proteomes" id="UP001205998"/>
    </source>
</evidence>
<keyword evidence="2" id="KW-1185">Reference proteome</keyword>
<dbReference type="AlphaFoldDB" id="A0AAD5A123"/>
<accession>A0AAD5A123</accession>
<name>A0AAD5A123_SILAS</name>
<proteinExistence type="predicted"/>
<reference evidence="1" key="1">
    <citation type="submission" date="2018-07" db="EMBL/GenBank/DDBJ databases">
        <title>Comparative genomics of catfishes provides insights into carnivory and benthic adaptation.</title>
        <authorList>
            <person name="Zhang Y."/>
            <person name="Wang D."/>
            <person name="Peng Z."/>
            <person name="Zheng S."/>
            <person name="Shao F."/>
            <person name="Tao W."/>
        </authorList>
    </citation>
    <scope>NUCLEOTIDE SEQUENCE</scope>
    <source>
        <strain evidence="1">Chongqing</strain>
    </source>
</reference>
<comment type="caution">
    <text evidence="1">The sequence shown here is derived from an EMBL/GenBank/DDBJ whole genome shotgun (WGS) entry which is preliminary data.</text>
</comment>
<organism evidence="1 2">
    <name type="scientific">Silurus asotus</name>
    <name type="common">Amur catfish</name>
    <name type="synonym">Parasilurus asotus</name>
    <dbReference type="NCBI Taxonomy" id="30991"/>
    <lineage>
        <taxon>Eukaryota</taxon>
        <taxon>Metazoa</taxon>
        <taxon>Chordata</taxon>
        <taxon>Craniata</taxon>
        <taxon>Vertebrata</taxon>
        <taxon>Euteleostomi</taxon>
        <taxon>Actinopterygii</taxon>
        <taxon>Neopterygii</taxon>
        <taxon>Teleostei</taxon>
        <taxon>Ostariophysi</taxon>
        <taxon>Siluriformes</taxon>
        <taxon>Siluridae</taxon>
        <taxon>Silurus</taxon>
    </lineage>
</organism>
<gene>
    <name evidence="1" type="ORF">C0J50_1760</name>
</gene>